<dbReference type="Pfam" id="PF10604">
    <property type="entry name" value="Polyketide_cyc2"/>
    <property type="match status" value="1"/>
</dbReference>
<dbReference type="EMBL" id="KQ996975">
    <property type="protein sequence ID" value="KZV44520.1"/>
    <property type="molecule type" value="Genomic_DNA"/>
</dbReference>
<reference evidence="1 2" key="1">
    <citation type="journal article" date="2015" name="Proc. Natl. Acad. Sci. U.S.A.">
        <title>The resurrection genome of Boea hygrometrica: A blueprint for survival of dehydration.</title>
        <authorList>
            <person name="Xiao L."/>
            <person name="Yang G."/>
            <person name="Zhang L."/>
            <person name="Yang X."/>
            <person name="Zhao S."/>
            <person name="Ji Z."/>
            <person name="Zhou Q."/>
            <person name="Hu M."/>
            <person name="Wang Y."/>
            <person name="Chen M."/>
            <person name="Xu Y."/>
            <person name="Jin H."/>
            <person name="Xiao X."/>
            <person name="Hu G."/>
            <person name="Bao F."/>
            <person name="Hu Y."/>
            <person name="Wan P."/>
            <person name="Li L."/>
            <person name="Deng X."/>
            <person name="Kuang T."/>
            <person name="Xiang C."/>
            <person name="Zhu J.K."/>
            <person name="Oliver M.J."/>
            <person name="He Y."/>
        </authorList>
    </citation>
    <scope>NUCLEOTIDE SEQUENCE [LARGE SCALE GENOMIC DNA]</scope>
    <source>
        <strain evidence="2">cv. XS01</strain>
    </source>
</reference>
<dbReference type="GO" id="GO:0004864">
    <property type="term" value="F:protein phosphatase inhibitor activity"/>
    <property type="evidence" value="ECO:0007669"/>
    <property type="project" value="UniProtKB-ARBA"/>
</dbReference>
<dbReference type="InterPro" id="IPR019587">
    <property type="entry name" value="Polyketide_cyclase/dehydratase"/>
</dbReference>
<dbReference type="InterPro" id="IPR023393">
    <property type="entry name" value="START-like_dom_sf"/>
</dbReference>
<keyword evidence="2" id="KW-1185">Reference proteome</keyword>
<dbReference type="SUPFAM" id="SSF55961">
    <property type="entry name" value="Bet v1-like"/>
    <property type="match status" value="1"/>
</dbReference>
<proteinExistence type="predicted"/>
<dbReference type="Proteomes" id="UP000250235">
    <property type="component" value="Unassembled WGS sequence"/>
</dbReference>
<dbReference type="PANTHER" id="PTHR33789:SF11">
    <property type="entry name" value="OS05G0202300 PROTEIN"/>
    <property type="match status" value="1"/>
</dbReference>
<name>A0A2Z7CBV7_9LAMI</name>
<evidence type="ECO:0000313" key="2">
    <source>
        <dbReference type="Proteomes" id="UP000250235"/>
    </source>
</evidence>
<protein>
    <submittedName>
        <fullName evidence="1">Lachrymatory-factor synthase-like</fullName>
    </submittedName>
</protein>
<accession>A0A2Z7CBV7</accession>
<dbReference type="Gene3D" id="3.30.530.20">
    <property type="match status" value="1"/>
</dbReference>
<dbReference type="AlphaFoldDB" id="A0A2Z7CBV7"/>
<dbReference type="InterPro" id="IPR053249">
    <property type="entry name" value="LFS"/>
</dbReference>
<evidence type="ECO:0000313" key="1">
    <source>
        <dbReference type="EMBL" id="KZV44520.1"/>
    </source>
</evidence>
<sequence length="168" mass="18505">MSNDNDPPKWEAKSTAKLCKSSVEEVWPLVEDFCSFDKWLPTIDTCHKIEGSNGEPGLVRYCAATDGGGGVLRWCHEKLVTIDPSARCLSYQVLENNMGIKGYMSTIKVIPMDGGDGLHGCLIEWSFLADPVEGMSFGDMANYLDLGLRAIAENIEKALEKSELQNID</sequence>
<dbReference type="FunFam" id="3.30.530.20:FF:000064">
    <property type="entry name" value="Lachrymatory-factor synthase"/>
    <property type="match status" value="1"/>
</dbReference>
<dbReference type="PANTHER" id="PTHR33789">
    <property type="entry name" value="LACHRYMATORY-FACTOR SYNTHASE"/>
    <property type="match status" value="1"/>
</dbReference>
<gene>
    <name evidence="1" type="ORF">F511_24937</name>
</gene>
<dbReference type="CDD" id="cd07821">
    <property type="entry name" value="PYR_PYL_RCAR_like"/>
    <property type="match status" value="1"/>
</dbReference>
<organism evidence="1 2">
    <name type="scientific">Dorcoceras hygrometricum</name>
    <dbReference type="NCBI Taxonomy" id="472368"/>
    <lineage>
        <taxon>Eukaryota</taxon>
        <taxon>Viridiplantae</taxon>
        <taxon>Streptophyta</taxon>
        <taxon>Embryophyta</taxon>
        <taxon>Tracheophyta</taxon>
        <taxon>Spermatophyta</taxon>
        <taxon>Magnoliopsida</taxon>
        <taxon>eudicotyledons</taxon>
        <taxon>Gunneridae</taxon>
        <taxon>Pentapetalae</taxon>
        <taxon>asterids</taxon>
        <taxon>lamiids</taxon>
        <taxon>Lamiales</taxon>
        <taxon>Gesneriaceae</taxon>
        <taxon>Didymocarpoideae</taxon>
        <taxon>Trichosporeae</taxon>
        <taxon>Loxocarpinae</taxon>
        <taxon>Dorcoceras</taxon>
    </lineage>
</organism>
<dbReference type="OrthoDB" id="1592664at2759"/>